<proteinExistence type="predicted"/>
<name>A0A5M3TDI6_LIMPL</name>
<gene>
    <name evidence="1" type="ORF">NIES46_47290</name>
</gene>
<dbReference type="GeneID" id="301685438"/>
<dbReference type="EMBL" id="BIMW01000220">
    <property type="protein sequence ID" value="GCE96657.1"/>
    <property type="molecule type" value="Genomic_DNA"/>
</dbReference>
<organism evidence="1 2">
    <name type="scientific">Limnospira platensis NIES-46</name>
    <dbReference type="NCBI Taxonomy" id="1236695"/>
    <lineage>
        <taxon>Bacteria</taxon>
        <taxon>Bacillati</taxon>
        <taxon>Cyanobacteriota</taxon>
        <taxon>Cyanophyceae</taxon>
        <taxon>Oscillatoriophycideae</taxon>
        <taxon>Oscillatoriales</taxon>
        <taxon>Sirenicapillariaceae</taxon>
        <taxon>Limnospira</taxon>
    </lineage>
</organism>
<keyword evidence="2" id="KW-1185">Reference proteome</keyword>
<reference evidence="1 2" key="1">
    <citation type="journal article" date="2019" name="J Genomics">
        <title>The Draft Genome of a Hydrogen-producing Cyanobacterium, Arthrospira platensis NIES-46.</title>
        <authorList>
            <person name="Suzuki S."/>
            <person name="Yamaguchi H."/>
            <person name="Kawachi M."/>
        </authorList>
    </citation>
    <scope>NUCLEOTIDE SEQUENCE [LARGE SCALE GENOMIC DNA]</scope>
    <source>
        <strain evidence="1 2">NIES-46</strain>
    </source>
</reference>
<accession>A0A5M3TDI6</accession>
<dbReference type="RefSeq" id="WP_006616206.1">
    <property type="nucleotide sequence ID" value="NZ_BIMW01000220.1"/>
</dbReference>
<protein>
    <submittedName>
        <fullName evidence="1">Uncharacterized protein</fullName>
    </submittedName>
</protein>
<dbReference type="Proteomes" id="UP000326169">
    <property type="component" value="Unassembled WGS sequence"/>
</dbReference>
<evidence type="ECO:0000313" key="2">
    <source>
        <dbReference type="Proteomes" id="UP000326169"/>
    </source>
</evidence>
<sequence length="70" mass="7876">MKVDLPTEQQVIKEGLKILSAHMAPVKFARFVVACQLGEGDYLLSKDEIFADETVDSLYEKVRAFEQGKT</sequence>
<comment type="caution">
    <text evidence="1">The sequence shown here is derived from an EMBL/GenBank/DDBJ whole genome shotgun (WGS) entry which is preliminary data.</text>
</comment>
<evidence type="ECO:0000313" key="1">
    <source>
        <dbReference type="EMBL" id="GCE96657.1"/>
    </source>
</evidence>